<dbReference type="AlphaFoldDB" id="A0A3S8UBD4"/>
<dbReference type="Gene3D" id="3.40.630.40">
    <property type="entry name" value="Zn-dependent exopeptidases"/>
    <property type="match status" value="1"/>
</dbReference>
<dbReference type="PANTHER" id="PTHR30404">
    <property type="entry name" value="N-ACETYLMURAMOYL-L-ALANINE AMIDASE"/>
    <property type="match status" value="1"/>
</dbReference>
<evidence type="ECO:0000256" key="4">
    <source>
        <dbReference type="SAM" id="SignalP"/>
    </source>
</evidence>
<keyword evidence="4" id="KW-0732">Signal</keyword>
<organism evidence="6 7">
    <name type="scientific">Tabrizicola piscis</name>
    <dbReference type="NCBI Taxonomy" id="2494374"/>
    <lineage>
        <taxon>Bacteria</taxon>
        <taxon>Pseudomonadati</taxon>
        <taxon>Pseudomonadota</taxon>
        <taxon>Alphaproteobacteria</taxon>
        <taxon>Rhodobacterales</taxon>
        <taxon>Paracoccaceae</taxon>
        <taxon>Tabrizicola</taxon>
    </lineage>
</organism>
<dbReference type="Gene3D" id="2.60.40.3500">
    <property type="match status" value="1"/>
</dbReference>
<comment type="catalytic activity">
    <reaction evidence="1">
        <text>Hydrolyzes the link between N-acetylmuramoyl residues and L-amino acid residues in certain cell-wall glycopeptides.</text>
        <dbReference type="EC" id="3.5.1.28"/>
    </reaction>
</comment>
<dbReference type="CDD" id="cd02696">
    <property type="entry name" value="MurNAc-LAA"/>
    <property type="match status" value="1"/>
</dbReference>
<evidence type="ECO:0000256" key="2">
    <source>
        <dbReference type="ARBA" id="ARBA00011901"/>
    </source>
</evidence>
<dbReference type="PANTHER" id="PTHR30404:SF0">
    <property type="entry name" value="N-ACETYLMURAMOYL-L-ALANINE AMIDASE AMIC"/>
    <property type="match status" value="1"/>
</dbReference>
<feature type="signal peptide" evidence="4">
    <location>
        <begin position="1"/>
        <end position="25"/>
    </location>
</feature>
<dbReference type="GO" id="GO:0008745">
    <property type="term" value="F:N-acetylmuramoyl-L-alanine amidase activity"/>
    <property type="evidence" value="ECO:0007669"/>
    <property type="project" value="UniProtKB-EC"/>
</dbReference>
<evidence type="ECO:0000259" key="5">
    <source>
        <dbReference type="SMART" id="SM00646"/>
    </source>
</evidence>
<dbReference type="SUPFAM" id="SSF53187">
    <property type="entry name" value="Zn-dependent exopeptidases"/>
    <property type="match status" value="1"/>
</dbReference>
<dbReference type="EC" id="3.5.1.28" evidence="2"/>
<dbReference type="KEGG" id="taw:EI545_19840"/>
<evidence type="ECO:0000313" key="6">
    <source>
        <dbReference type="EMBL" id="AZL60871.1"/>
    </source>
</evidence>
<keyword evidence="3" id="KW-0378">Hydrolase</keyword>
<proteinExistence type="predicted"/>
<dbReference type="GO" id="GO:0030288">
    <property type="term" value="C:outer membrane-bounded periplasmic space"/>
    <property type="evidence" value="ECO:0007669"/>
    <property type="project" value="TreeGrafter"/>
</dbReference>
<dbReference type="EMBL" id="CP034328">
    <property type="protein sequence ID" value="AZL60871.1"/>
    <property type="molecule type" value="Genomic_DNA"/>
</dbReference>
<sequence>MRIPGLSFLVRLALLCLTLTGPAAAQTLSALARLEVEGSTVTRKAAGLELRLAVSQPVPWRLRFADGPPRLILDARTIDWTGLNRLPLRDPVVAMRAGSFRPGWSRLVVELAGPQQVVASEMVTGEGGTVIRVVLAPTDAESFATEAARPDLPEWAAPDPAEIMAPLPEGAGPIVVVLDPGHGGIDPGAERDGQTEAALMLTFARELKEVLLRDGRFAVVMTRDDDVFVPLETRTSIAREAGADIFLSLHADALAEGEAQGATVYTLDEQATDAASTALAERHDRDDLLAGVDLTDQDDVVAEVLMDMARTETQPRTDRLASAIVGAIKAAEIRMHRRPSQSGSFSVLKSPDIPSVLLELGFLSSERDYTRLIDPDWRAKMAEAIRVALVAWDAEEAAIRNLSED</sequence>
<evidence type="ECO:0000313" key="7">
    <source>
        <dbReference type="Proteomes" id="UP000282002"/>
    </source>
</evidence>
<accession>A0A3S8UBD4</accession>
<feature type="domain" description="MurNAc-LAA" evidence="5">
    <location>
        <begin position="235"/>
        <end position="390"/>
    </location>
</feature>
<dbReference type="SMART" id="SM00646">
    <property type="entry name" value="Ami_3"/>
    <property type="match status" value="1"/>
</dbReference>
<dbReference type="RefSeq" id="WP_125327082.1">
    <property type="nucleotide sequence ID" value="NZ_CP034328.1"/>
</dbReference>
<dbReference type="OrthoDB" id="9806267at2"/>
<evidence type="ECO:0000256" key="3">
    <source>
        <dbReference type="ARBA" id="ARBA00022801"/>
    </source>
</evidence>
<name>A0A3S8UBD4_9RHOB</name>
<gene>
    <name evidence="6" type="ORF">EI545_19840</name>
</gene>
<evidence type="ECO:0000256" key="1">
    <source>
        <dbReference type="ARBA" id="ARBA00001561"/>
    </source>
</evidence>
<feature type="chain" id="PRO_5019516273" description="N-acetylmuramoyl-L-alanine amidase" evidence="4">
    <location>
        <begin position="26"/>
        <end position="405"/>
    </location>
</feature>
<keyword evidence="7" id="KW-1185">Reference proteome</keyword>
<dbReference type="InterPro" id="IPR050695">
    <property type="entry name" value="N-acetylmuramoyl_amidase_3"/>
</dbReference>
<dbReference type="Pfam" id="PF01520">
    <property type="entry name" value="Amidase_3"/>
    <property type="match status" value="1"/>
</dbReference>
<dbReference type="Proteomes" id="UP000282002">
    <property type="component" value="Chromosome"/>
</dbReference>
<dbReference type="GO" id="GO:0009253">
    <property type="term" value="P:peptidoglycan catabolic process"/>
    <property type="evidence" value="ECO:0007669"/>
    <property type="project" value="InterPro"/>
</dbReference>
<protein>
    <recommendedName>
        <fullName evidence="2">N-acetylmuramoyl-L-alanine amidase</fullName>
        <ecNumber evidence="2">3.5.1.28</ecNumber>
    </recommendedName>
</protein>
<dbReference type="InterPro" id="IPR002508">
    <property type="entry name" value="MurNAc-LAA_cat"/>
</dbReference>
<reference evidence="6 7" key="1">
    <citation type="submission" date="2018-12" db="EMBL/GenBank/DDBJ databases">
        <title>Complete genome sequencing of Tabrizicola sp. K13M18.</title>
        <authorList>
            <person name="Bae J.-W."/>
        </authorList>
    </citation>
    <scope>NUCLEOTIDE SEQUENCE [LARGE SCALE GENOMIC DNA]</scope>
    <source>
        <strain evidence="6 7">K13M18</strain>
    </source>
</reference>